<dbReference type="EMBL" id="WHVB01000025">
    <property type="protein sequence ID" value="KAF8470416.1"/>
    <property type="molecule type" value="Genomic_DNA"/>
</dbReference>
<dbReference type="Proteomes" id="UP000759537">
    <property type="component" value="Unassembled WGS sequence"/>
</dbReference>
<dbReference type="OrthoDB" id="3244557at2759"/>
<comment type="caution">
    <text evidence="2">The sequence shown here is derived from an EMBL/GenBank/DDBJ whole genome shotgun (WGS) entry which is preliminary data.</text>
</comment>
<protein>
    <submittedName>
        <fullName evidence="2">Uncharacterized protein</fullName>
    </submittedName>
</protein>
<name>A0A9P5JXQ5_9AGAM</name>
<evidence type="ECO:0000256" key="1">
    <source>
        <dbReference type="SAM" id="MobiDB-lite"/>
    </source>
</evidence>
<organism evidence="2 3">
    <name type="scientific">Russula ochroleuca</name>
    <dbReference type="NCBI Taxonomy" id="152965"/>
    <lineage>
        <taxon>Eukaryota</taxon>
        <taxon>Fungi</taxon>
        <taxon>Dikarya</taxon>
        <taxon>Basidiomycota</taxon>
        <taxon>Agaricomycotina</taxon>
        <taxon>Agaricomycetes</taxon>
        <taxon>Russulales</taxon>
        <taxon>Russulaceae</taxon>
        <taxon>Russula</taxon>
    </lineage>
</organism>
<proteinExistence type="predicted"/>
<dbReference type="AlphaFoldDB" id="A0A9P5JXQ5"/>
<reference evidence="2" key="1">
    <citation type="submission" date="2019-10" db="EMBL/GenBank/DDBJ databases">
        <authorList>
            <consortium name="DOE Joint Genome Institute"/>
            <person name="Kuo A."/>
            <person name="Miyauchi S."/>
            <person name="Kiss E."/>
            <person name="Drula E."/>
            <person name="Kohler A."/>
            <person name="Sanchez-Garcia M."/>
            <person name="Andreopoulos B."/>
            <person name="Barry K.W."/>
            <person name="Bonito G."/>
            <person name="Buee M."/>
            <person name="Carver A."/>
            <person name="Chen C."/>
            <person name="Cichocki N."/>
            <person name="Clum A."/>
            <person name="Culley D."/>
            <person name="Crous P.W."/>
            <person name="Fauchery L."/>
            <person name="Girlanda M."/>
            <person name="Hayes R."/>
            <person name="Keri Z."/>
            <person name="LaButti K."/>
            <person name="Lipzen A."/>
            <person name="Lombard V."/>
            <person name="Magnuson J."/>
            <person name="Maillard F."/>
            <person name="Morin E."/>
            <person name="Murat C."/>
            <person name="Nolan M."/>
            <person name="Ohm R."/>
            <person name="Pangilinan J."/>
            <person name="Pereira M."/>
            <person name="Perotto S."/>
            <person name="Peter M."/>
            <person name="Riley R."/>
            <person name="Sitrit Y."/>
            <person name="Stielow B."/>
            <person name="Szollosi G."/>
            <person name="Zifcakova L."/>
            <person name="Stursova M."/>
            <person name="Spatafora J.W."/>
            <person name="Tedersoo L."/>
            <person name="Vaario L.-M."/>
            <person name="Yamada A."/>
            <person name="Yan M."/>
            <person name="Wang P."/>
            <person name="Xu J."/>
            <person name="Bruns T."/>
            <person name="Baldrian P."/>
            <person name="Vilgalys R."/>
            <person name="Henrissat B."/>
            <person name="Grigoriev I.V."/>
            <person name="Hibbett D."/>
            <person name="Nagy L.G."/>
            <person name="Martin F.M."/>
        </authorList>
    </citation>
    <scope>NUCLEOTIDE SEQUENCE</scope>
    <source>
        <strain evidence="2">Prilba</strain>
    </source>
</reference>
<feature type="region of interest" description="Disordered" evidence="1">
    <location>
        <begin position="1"/>
        <end position="26"/>
    </location>
</feature>
<gene>
    <name evidence="2" type="ORF">DFH94DRAFT_696875</name>
</gene>
<feature type="compositionally biased region" description="Polar residues" evidence="1">
    <location>
        <begin position="1"/>
        <end position="14"/>
    </location>
</feature>
<evidence type="ECO:0000313" key="3">
    <source>
        <dbReference type="Proteomes" id="UP000759537"/>
    </source>
</evidence>
<accession>A0A9P5JXQ5</accession>
<reference evidence="2" key="2">
    <citation type="journal article" date="2020" name="Nat. Commun.">
        <title>Large-scale genome sequencing of mycorrhizal fungi provides insights into the early evolution of symbiotic traits.</title>
        <authorList>
            <person name="Miyauchi S."/>
            <person name="Kiss E."/>
            <person name="Kuo A."/>
            <person name="Drula E."/>
            <person name="Kohler A."/>
            <person name="Sanchez-Garcia M."/>
            <person name="Morin E."/>
            <person name="Andreopoulos B."/>
            <person name="Barry K.W."/>
            <person name="Bonito G."/>
            <person name="Buee M."/>
            <person name="Carver A."/>
            <person name="Chen C."/>
            <person name="Cichocki N."/>
            <person name="Clum A."/>
            <person name="Culley D."/>
            <person name="Crous P.W."/>
            <person name="Fauchery L."/>
            <person name="Girlanda M."/>
            <person name="Hayes R.D."/>
            <person name="Keri Z."/>
            <person name="LaButti K."/>
            <person name="Lipzen A."/>
            <person name="Lombard V."/>
            <person name="Magnuson J."/>
            <person name="Maillard F."/>
            <person name="Murat C."/>
            <person name="Nolan M."/>
            <person name="Ohm R.A."/>
            <person name="Pangilinan J."/>
            <person name="Pereira M.F."/>
            <person name="Perotto S."/>
            <person name="Peter M."/>
            <person name="Pfister S."/>
            <person name="Riley R."/>
            <person name="Sitrit Y."/>
            <person name="Stielow J.B."/>
            <person name="Szollosi G."/>
            <person name="Zifcakova L."/>
            <person name="Stursova M."/>
            <person name="Spatafora J.W."/>
            <person name="Tedersoo L."/>
            <person name="Vaario L.M."/>
            <person name="Yamada A."/>
            <person name="Yan M."/>
            <person name="Wang P."/>
            <person name="Xu J."/>
            <person name="Bruns T."/>
            <person name="Baldrian P."/>
            <person name="Vilgalys R."/>
            <person name="Dunand C."/>
            <person name="Henrissat B."/>
            <person name="Grigoriev I.V."/>
            <person name="Hibbett D."/>
            <person name="Nagy L.G."/>
            <person name="Martin F.M."/>
        </authorList>
    </citation>
    <scope>NUCLEOTIDE SEQUENCE</scope>
    <source>
        <strain evidence="2">Prilba</strain>
    </source>
</reference>
<evidence type="ECO:0000313" key="2">
    <source>
        <dbReference type="EMBL" id="KAF8470416.1"/>
    </source>
</evidence>
<keyword evidence="3" id="KW-1185">Reference proteome</keyword>
<sequence length="197" mass="21756">MDASQQYYDPQSSYRRPVLGQPRGHDGVVRDVVFPPANAGGIPRPDVNMSLPVENVAAQGQPPDLRYVDMGYYDMPNDRPPTHEHRDYGINNYAGVALDIPPQAQAPPAATFPLEEIDIFDNPARNAAAGPTPTFLDWPHQGPVPNVPNDEVIRQLAIQAIRHLRDPNSQFSVVRAEPGHAHGVRVEIRPTFDAFIC</sequence>